<dbReference type="PANTHER" id="PTHR31689">
    <property type="entry name" value="DIAMINOPIMELATE EPIMERASE, CHLOROPLASTIC"/>
    <property type="match status" value="1"/>
</dbReference>
<keyword evidence="11" id="KW-1185">Reference proteome</keyword>
<dbReference type="PANTHER" id="PTHR31689:SF0">
    <property type="entry name" value="DIAMINOPIMELATE EPIMERASE"/>
    <property type="match status" value="1"/>
</dbReference>
<feature type="binding site" evidence="8">
    <location>
        <begin position="233"/>
        <end position="234"/>
    </location>
    <ligand>
        <name>substrate</name>
    </ligand>
</feature>
<gene>
    <name evidence="8" type="primary">dapF</name>
    <name evidence="10" type="ORF">GYM71_09885</name>
</gene>
<proteinExistence type="inferred from homology"/>
<feature type="site" description="Could be important to modulate the pK values of the two catalytic cysteine residues" evidence="8">
    <location>
        <position position="171"/>
    </location>
</feature>
<comment type="similarity">
    <text evidence="2 8">Belongs to the diaminopimelate epimerase family.</text>
</comment>
<dbReference type="NCBIfam" id="TIGR00652">
    <property type="entry name" value="DapF"/>
    <property type="match status" value="1"/>
</dbReference>
<evidence type="ECO:0000256" key="4">
    <source>
        <dbReference type="ARBA" id="ARBA00022605"/>
    </source>
</evidence>
<evidence type="ECO:0000256" key="7">
    <source>
        <dbReference type="ARBA" id="ARBA00051712"/>
    </source>
</evidence>
<dbReference type="HAMAP" id="MF_00197">
    <property type="entry name" value="DAP_epimerase"/>
    <property type="match status" value="1"/>
</dbReference>
<dbReference type="Proteomes" id="UP000826550">
    <property type="component" value="Chromosome"/>
</dbReference>
<feature type="site" description="Could be important to modulate the pK values of the two catalytic cysteine residues" evidence="8">
    <location>
        <position position="223"/>
    </location>
</feature>
<keyword evidence="4 8" id="KW-0028">Amino-acid biosynthesis</keyword>
<comment type="pathway">
    <text evidence="1 8">Amino-acid biosynthesis; L-lysine biosynthesis via DAP pathway; DL-2,6-diaminopimelate from LL-2,6-diaminopimelate: step 1/1.</text>
</comment>
<organism evidence="10 11">
    <name type="scientific">Lactobacillus panisapium</name>
    <dbReference type="NCBI Taxonomy" id="2012495"/>
    <lineage>
        <taxon>Bacteria</taxon>
        <taxon>Bacillati</taxon>
        <taxon>Bacillota</taxon>
        <taxon>Bacilli</taxon>
        <taxon>Lactobacillales</taxon>
        <taxon>Lactobacillaceae</taxon>
        <taxon>Lactobacillus</taxon>
    </lineage>
</organism>
<dbReference type="Pfam" id="PF01678">
    <property type="entry name" value="DAP_epimerase"/>
    <property type="match status" value="2"/>
</dbReference>
<comment type="catalytic activity">
    <reaction evidence="7 8">
        <text>(2S,6S)-2,6-diaminopimelate = meso-2,6-diaminopimelate</text>
        <dbReference type="Rhea" id="RHEA:15393"/>
        <dbReference type="ChEBI" id="CHEBI:57609"/>
        <dbReference type="ChEBI" id="CHEBI:57791"/>
        <dbReference type="EC" id="5.1.1.7"/>
    </reaction>
</comment>
<evidence type="ECO:0000256" key="6">
    <source>
        <dbReference type="ARBA" id="ARBA00023235"/>
    </source>
</evidence>
<evidence type="ECO:0000256" key="5">
    <source>
        <dbReference type="ARBA" id="ARBA00023154"/>
    </source>
</evidence>
<comment type="caution">
    <text evidence="8">Lacks conserved residue(s) required for the propagation of feature annotation.</text>
</comment>
<dbReference type="InterPro" id="IPR001653">
    <property type="entry name" value="DAP_epimerase_DapF"/>
</dbReference>
<feature type="binding site" evidence="8">
    <location>
        <position position="12"/>
    </location>
    <ligand>
        <name>substrate</name>
    </ligand>
</feature>
<keyword evidence="8" id="KW-0963">Cytoplasm</keyword>
<feature type="binding site" evidence="8">
    <location>
        <position position="205"/>
    </location>
    <ligand>
        <name>substrate</name>
    </ligand>
</feature>
<feature type="binding site" evidence="8">
    <location>
        <begin position="81"/>
        <end position="82"/>
    </location>
    <ligand>
        <name>substrate</name>
    </ligand>
</feature>
<comment type="subcellular location">
    <subcellularLocation>
        <location evidence="8">Cytoplasm</location>
    </subcellularLocation>
</comment>
<accession>A0ABX8W7G8</accession>
<comment type="subunit">
    <text evidence="8">Homodimer.</text>
</comment>
<dbReference type="SUPFAM" id="SSF54506">
    <property type="entry name" value="Diaminopimelate epimerase-like"/>
    <property type="match status" value="2"/>
</dbReference>
<dbReference type="EC" id="5.1.1.7" evidence="3 8"/>
<dbReference type="GO" id="GO:0008837">
    <property type="term" value="F:diaminopimelate epimerase activity"/>
    <property type="evidence" value="ECO:0007669"/>
    <property type="project" value="UniProtKB-EC"/>
</dbReference>
<keyword evidence="6 8" id="KW-0413">Isomerase</keyword>
<dbReference type="PROSITE" id="PS01326">
    <property type="entry name" value="DAP_EPIMERASE"/>
    <property type="match status" value="1"/>
</dbReference>
<dbReference type="InterPro" id="IPR018510">
    <property type="entry name" value="DAP_epimerase_AS"/>
</dbReference>
<feature type="binding site" evidence="8">
    <location>
        <position position="169"/>
    </location>
    <ligand>
        <name>substrate</name>
    </ligand>
</feature>
<evidence type="ECO:0000256" key="1">
    <source>
        <dbReference type="ARBA" id="ARBA00005196"/>
    </source>
</evidence>
<evidence type="ECO:0000256" key="9">
    <source>
        <dbReference type="PROSITE-ProRule" id="PRU10125"/>
    </source>
</evidence>
<feature type="active site" description="Proton acceptor" evidence="8">
    <location>
        <position position="232"/>
    </location>
</feature>
<sequence>MVYMQKVHGSQNTFFLLDQTQLKQTLSQAELVRLAKQLTNAKTGLLGGADGLLVVSSSSHQNVLGKMQVINADGSIASMCGNGLRTVGRYLAEKYHQNSFKVETQQADLKVSVEPDWAESVKAISVEISPVSFAKQDLPFAQLNCSKLINQEVPAFAPGLKFTAVAVPNPHLISIVSAEVLASSLLEKLGTKLNQPNPYFPDGVNVSFAQVIDSRHLFVRTFERGVGFTNACGTGMSAASLVFALTHQQEKGFNHLLTVSNPGGFVQTRVHQQENHYWIELIGNATVTHNINADESLFHQDLPDFSLFQVEQTSENAAYQAFISNNK</sequence>
<dbReference type="EMBL" id="CP048268">
    <property type="protein sequence ID" value="QYN53710.1"/>
    <property type="molecule type" value="Genomic_DNA"/>
</dbReference>
<evidence type="ECO:0000256" key="2">
    <source>
        <dbReference type="ARBA" id="ARBA00010219"/>
    </source>
</evidence>
<name>A0ABX8W7G8_9LACO</name>
<feature type="binding site" evidence="8">
    <location>
        <position position="71"/>
    </location>
    <ligand>
        <name>substrate</name>
    </ligand>
</feature>
<evidence type="ECO:0000256" key="8">
    <source>
        <dbReference type="HAMAP-Rule" id="MF_00197"/>
    </source>
</evidence>
<dbReference type="RefSeq" id="WP_220220356.1">
    <property type="nucleotide sequence ID" value="NZ_CP048268.1"/>
</dbReference>
<dbReference type="Gene3D" id="3.10.310.10">
    <property type="entry name" value="Diaminopimelate Epimerase, Chain A, domain 1"/>
    <property type="match status" value="2"/>
</dbReference>
<feature type="active site" description="Proton donor" evidence="8">
    <location>
        <position position="80"/>
    </location>
</feature>
<evidence type="ECO:0000313" key="10">
    <source>
        <dbReference type="EMBL" id="QYN53710.1"/>
    </source>
</evidence>
<evidence type="ECO:0000313" key="11">
    <source>
        <dbReference type="Proteomes" id="UP000826550"/>
    </source>
</evidence>
<comment type="function">
    <text evidence="8">Catalyzes the stereoinversion of LL-2,6-diaminopimelate (L,L-DAP) to meso-diaminopimelate (meso-DAP), a precursor of L-lysine and an essential component of the bacterial peptidoglycan.</text>
</comment>
<feature type="binding site" evidence="8">
    <location>
        <begin position="223"/>
        <end position="224"/>
    </location>
    <ligand>
        <name>substrate</name>
    </ligand>
</feature>
<evidence type="ECO:0000256" key="3">
    <source>
        <dbReference type="ARBA" id="ARBA00013080"/>
    </source>
</evidence>
<keyword evidence="5 8" id="KW-0457">Lysine biosynthesis</keyword>
<protein>
    <recommendedName>
        <fullName evidence="3 8">Diaminopimelate epimerase</fullName>
        <shortName evidence="8">DAP epimerase</shortName>
        <ecNumber evidence="3 8">5.1.1.7</ecNumber>
    </recommendedName>
    <alternativeName>
        <fullName evidence="8">PLP-independent amino acid racemase</fullName>
    </alternativeName>
</protein>
<feature type="active site" evidence="9">
    <location>
        <position position="80"/>
    </location>
</feature>
<reference evidence="10 11" key="1">
    <citation type="submission" date="2020-01" db="EMBL/GenBank/DDBJ databases">
        <title>Vast differences in strain-level diversity in the gut microbiota of two closely related honey bee species.</title>
        <authorList>
            <person name="Ellegaard K.M."/>
            <person name="Suenami S."/>
            <person name="Miyazaki R."/>
            <person name="Engel P."/>
        </authorList>
    </citation>
    <scope>NUCLEOTIDE SEQUENCE [LARGE SCALE GENOMIC DNA]</scope>
    <source>
        <strain evidence="10 11">ESL0416</strain>
    </source>
</reference>